<proteinExistence type="predicted"/>
<feature type="domain" description="PKD" evidence="2">
    <location>
        <begin position="486"/>
        <end position="525"/>
    </location>
</feature>
<dbReference type="PANTHER" id="PTHR46534:SF1">
    <property type="entry name" value="IGGFC-BINDING PROTEIN N-TERMINAL DOMAIN-CONTAINING PROTEIN"/>
    <property type="match status" value="1"/>
</dbReference>
<dbReference type="SUPFAM" id="SSF49299">
    <property type="entry name" value="PKD domain"/>
    <property type="match status" value="1"/>
</dbReference>
<dbReference type="RefSeq" id="WP_264809802.1">
    <property type="nucleotide sequence ID" value="NZ_CP110226.1"/>
</dbReference>
<name>A0ABY6MJC2_9BACT</name>
<gene>
    <name evidence="3" type="ORF">OM944_01975</name>
</gene>
<dbReference type="Pfam" id="PF18911">
    <property type="entry name" value="PKD_4"/>
    <property type="match status" value="1"/>
</dbReference>
<dbReference type="Pfam" id="PF17517">
    <property type="entry name" value="IgGFc_binding"/>
    <property type="match status" value="1"/>
</dbReference>
<dbReference type="InterPro" id="IPR025667">
    <property type="entry name" value="SprB_repeat"/>
</dbReference>
<organism evidence="3 4">
    <name type="scientific">Algoriphagus halophytocola</name>
    <dbReference type="NCBI Taxonomy" id="2991499"/>
    <lineage>
        <taxon>Bacteria</taxon>
        <taxon>Pseudomonadati</taxon>
        <taxon>Bacteroidota</taxon>
        <taxon>Cytophagia</taxon>
        <taxon>Cytophagales</taxon>
        <taxon>Cyclobacteriaceae</taxon>
        <taxon>Algoriphagus</taxon>
    </lineage>
</organism>
<accession>A0ABY6MJC2</accession>
<dbReference type="Proteomes" id="UP001163156">
    <property type="component" value="Chromosome"/>
</dbReference>
<feature type="chain" id="PRO_5047390865" evidence="1">
    <location>
        <begin position="24"/>
        <end position="1036"/>
    </location>
</feature>
<evidence type="ECO:0000313" key="4">
    <source>
        <dbReference type="Proteomes" id="UP001163156"/>
    </source>
</evidence>
<dbReference type="Pfam" id="PF19408">
    <property type="entry name" value="PKD_6"/>
    <property type="match status" value="1"/>
</dbReference>
<dbReference type="Gene3D" id="2.60.40.740">
    <property type="match status" value="1"/>
</dbReference>
<reference evidence="3" key="1">
    <citation type="submission" date="2022-10" db="EMBL/GenBank/DDBJ databases">
        <title>Algoriphagus sp. a novel bacteria isolate from halophytes salicornia europaea.</title>
        <authorList>
            <person name="Peng Y."/>
            <person name="Jiang L."/>
            <person name="Lee J."/>
        </authorList>
    </citation>
    <scope>NUCLEOTIDE SEQUENCE</scope>
    <source>
        <strain evidence="3">TR-M5</strain>
    </source>
</reference>
<evidence type="ECO:0000256" key="1">
    <source>
        <dbReference type="SAM" id="SignalP"/>
    </source>
</evidence>
<keyword evidence="4" id="KW-1185">Reference proteome</keyword>
<dbReference type="InterPro" id="IPR035986">
    <property type="entry name" value="PKD_dom_sf"/>
</dbReference>
<dbReference type="InterPro" id="IPR013783">
    <property type="entry name" value="Ig-like_fold"/>
</dbReference>
<evidence type="ECO:0000313" key="3">
    <source>
        <dbReference type="EMBL" id="UZD23263.1"/>
    </source>
</evidence>
<dbReference type="InterPro" id="IPR045829">
    <property type="entry name" value="PKD_6"/>
</dbReference>
<dbReference type="InterPro" id="IPR035234">
    <property type="entry name" value="IgGFc-bd_N"/>
</dbReference>
<dbReference type="Gene3D" id="2.60.40.10">
    <property type="entry name" value="Immunoglobulins"/>
    <property type="match status" value="1"/>
</dbReference>
<dbReference type="PROSITE" id="PS50093">
    <property type="entry name" value="PKD"/>
    <property type="match status" value="1"/>
</dbReference>
<sequence length="1036" mass="111206">MNTFLKLFCILIISLLSLLPAYAQQSTVGREFYFGFMDNYRRDNQPDKAIILITANEDAGGQIRTLQETVSFNLKAGEQFIREFDGTSGNIIHRNAGVIENRGVHILSDGDIAVHAINGREFSTDGTVVLPVSSLGKEYLITAHYDKFSPGLDPGNNENFESTLLIVAVEDETRVEVTLTAGTTGSVPKGSTIELGLDKGQSYQIKGVGDLTGTRVKVINDTPDDCKRVAVFSGNKLTSVGPCGTTGEHLFQQAYPLDTWGKSYVHVPLKGRVSGDFVKVLASQDNTTVNVDGDNLGTLNAGEFLQLDMPYDQVSLIETSKPSAVSVLAKSVQCNGPAGGNLGDPLLITYSSTTQFTQSVYFSTGQLVSNENQELVHTLNLVVSTGSQNFTTLNGQAIGGEFTPLPGSGFSYARINVPEGVNQVSNPDGFFGYLYANGTIESYGYAIGGGMNAVQFEADSEYDFEVIGERVACFGQEGTWEIIPDNPAFTDFTWDFGDQSSLVIGQEVKHTFETEGEFEVKVIASTGGAECDSQEEFTFEVQVNKVDAMLEGPSAVCPNQQGVIYSITDTLNYSSTIWEIDGGNIVTETDFQLTVDWGNSNPSALIRAIPVAPNGCQGRALEISVEVASDYTAAIPEGPEGICANQTSGVYTIPLPLAGMDYQWYVTGGKLLSGQGTAQVEIEWDISAARWAVYYEEQDEAYPTCKGVSGLLEIQQDLEIDIEIVDQVNPSCPLASDGLILLEAKGGTGDFEFSWSHDPTLQEAHATDLPAGTYEITVSDAFGCGEKTVEVVLTDPGPVIASLLEVSNPDCNGEFSGEVLIEVAGGEAPFEVIGRASQWDSGLLTVSGLSAGTYELMLVDANGCSATVNATLIQIEPLAVSFISNSPNCGDEMSGSLQAAVSGGVPPYRFEWENGSTSETLQNVLPGEYSVSISDANNCLISLSGKITEAVPAVRMPTGFDPRAGNYEPVTSCSISFQLNIYDRWGALIYSGTEGWDGVLNNEVNAGVYTYLVQYEYQIDQETYSAEQRGSFTLIQ</sequence>
<dbReference type="InterPro" id="IPR000601">
    <property type="entry name" value="PKD_dom"/>
</dbReference>
<protein>
    <submittedName>
        <fullName evidence="3">PKD domain-containing protein</fullName>
    </submittedName>
</protein>
<dbReference type="PANTHER" id="PTHR46534">
    <property type="entry name" value="IGGFC_BINDING DOMAIN-CONTAINING PROTEIN"/>
    <property type="match status" value="1"/>
</dbReference>
<dbReference type="EMBL" id="CP110226">
    <property type="protein sequence ID" value="UZD23263.1"/>
    <property type="molecule type" value="Genomic_DNA"/>
</dbReference>
<dbReference type="Pfam" id="PF13573">
    <property type="entry name" value="SprB"/>
    <property type="match status" value="1"/>
</dbReference>
<dbReference type="CDD" id="cd00146">
    <property type="entry name" value="PKD"/>
    <property type="match status" value="1"/>
</dbReference>
<evidence type="ECO:0000259" key="2">
    <source>
        <dbReference type="PROSITE" id="PS50093"/>
    </source>
</evidence>
<feature type="signal peptide" evidence="1">
    <location>
        <begin position="1"/>
        <end position="23"/>
    </location>
</feature>
<keyword evidence="1" id="KW-0732">Signal</keyword>